<dbReference type="SUPFAM" id="SSF53613">
    <property type="entry name" value="Ribokinase-like"/>
    <property type="match status" value="1"/>
</dbReference>
<feature type="binding site" evidence="7">
    <location>
        <position position="147"/>
    </location>
    <ligand>
        <name>(6S)-NADPHX</name>
        <dbReference type="ChEBI" id="CHEBI:64076"/>
    </ligand>
</feature>
<keyword evidence="2 7" id="KW-0067">ATP-binding</keyword>
<comment type="function">
    <text evidence="7">Catalyzes the dehydration of the S-form of NAD(P)HX at the expense of ATP, which is converted to ADP. Together with NAD(P)HX epimerase, which catalyzes the epimerization of the S- and R-forms, the enzyme allows the repair of both epimers of NAD(P)HX, a damaged form of NAD(P)H that is a result of enzymatic or heat-dependent hydration.</text>
</comment>
<sequence length="356" mass="38912">MLNGKSQKELLKLARQIVQPLLSNFHKGQAGKVGVFGGCEDYTGAPFFASHSAALVGADLSHVICEKLAAPIIKGYLPDLMVHPYLYELLNPDVAAFAPAETWQTLKGKSLLEALQYKELDKIIEEHILPKVMGLVDRLDVFVVGPGFGRDPLMLKTLGRILQEIMVANKPVILDADSLFLVSLNPGLIKGYKKAVITPNVVEFGRICSALNIRNDDLPETAEKVSLALEGVVVVKKGALEVIVRGESCLLNDMSGSLRRVGGQGDTLTGAMATMLVWAYHYKEDYWPAQKTEPIHEDDLALVACYAACALVRLASGKAYSRYARSMQTSNIHEFLGEAYGELFEGFGEDFVGKKK</sequence>
<reference evidence="10" key="1">
    <citation type="submission" date="2019-03" db="EMBL/GenBank/DDBJ databases">
        <title>Snf2 controls pulcherriminic acid biosynthesis and connects pigmentation and antifungal activity of the yeast Metschnikowia pulcherrima.</title>
        <authorList>
            <person name="Gore-Lloyd D."/>
            <person name="Sumann I."/>
            <person name="Brachmann A.O."/>
            <person name="Schneeberger K."/>
            <person name="Ortiz-Merino R.A."/>
            <person name="Moreno-Beltran M."/>
            <person name="Schlaefli M."/>
            <person name="Kirner P."/>
            <person name="Santos Kron A."/>
            <person name="Wolfe K.H."/>
            <person name="Piel J."/>
            <person name="Ahrens C.H."/>
            <person name="Henk D."/>
            <person name="Freimoser F.M."/>
        </authorList>
    </citation>
    <scope>NUCLEOTIDE SEQUENCE [LARGE SCALE GENOMIC DNA]</scope>
    <source>
        <strain evidence="10">APC 1.2</strain>
    </source>
</reference>
<dbReference type="GO" id="GO:0047453">
    <property type="term" value="F:ATP-dependent NAD(P)H-hydrate dehydratase activity"/>
    <property type="evidence" value="ECO:0007669"/>
    <property type="project" value="UniProtKB-UniRule"/>
</dbReference>
<dbReference type="EMBL" id="CP034456">
    <property type="protein sequence ID" value="QBM86171.1"/>
    <property type="molecule type" value="Genomic_DNA"/>
</dbReference>
<gene>
    <name evidence="9" type="primary">MPUL0A08070</name>
    <name evidence="9" type="ORF">METSCH_A08070</name>
</gene>
<name>A0A4P6XKH2_9ASCO</name>
<keyword evidence="7" id="KW-0963">Cytoplasm</keyword>
<dbReference type="PANTHER" id="PTHR12592">
    <property type="entry name" value="ATP-DEPENDENT (S)-NAD(P)H-HYDRATE DEHYDRATASE FAMILY MEMBER"/>
    <property type="match status" value="1"/>
</dbReference>
<protein>
    <recommendedName>
        <fullName evidence="7">ATP-dependent (S)-NAD(P)H-hydrate dehydratase</fullName>
        <ecNumber evidence="7">4.2.1.93</ecNumber>
    </recommendedName>
    <alternativeName>
        <fullName evidence="7">ATP-dependent NAD(P)HX dehydratase</fullName>
    </alternativeName>
</protein>
<evidence type="ECO:0000313" key="9">
    <source>
        <dbReference type="EMBL" id="QBM86171.1"/>
    </source>
</evidence>
<dbReference type="PANTHER" id="PTHR12592:SF0">
    <property type="entry name" value="ATP-DEPENDENT (S)-NAD(P)H-HYDRATE DEHYDRATASE"/>
    <property type="match status" value="1"/>
</dbReference>
<evidence type="ECO:0000256" key="3">
    <source>
        <dbReference type="ARBA" id="ARBA00022857"/>
    </source>
</evidence>
<dbReference type="STRING" id="2163413.A0A4P6XKH2"/>
<dbReference type="AlphaFoldDB" id="A0A4P6XKH2"/>
<evidence type="ECO:0000256" key="5">
    <source>
        <dbReference type="ARBA" id="ARBA00023239"/>
    </source>
</evidence>
<evidence type="ECO:0000256" key="4">
    <source>
        <dbReference type="ARBA" id="ARBA00023027"/>
    </source>
</evidence>
<dbReference type="InterPro" id="IPR000631">
    <property type="entry name" value="CARKD"/>
</dbReference>
<dbReference type="EC" id="4.2.1.93" evidence="7"/>
<evidence type="ECO:0000256" key="1">
    <source>
        <dbReference type="ARBA" id="ARBA00022741"/>
    </source>
</evidence>
<accession>A0A4P6XKH2</accession>
<keyword evidence="10" id="KW-1185">Reference proteome</keyword>
<dbReference type="PROSITE" id="PS51383">
    <property type="entry name" value="YJEF_C_3"/>
    <property type="match status" value="1"/>
</dbReference>
<dbReference type="Gene3D" id="3.40.1190.20">
    <property type="match status" value="1"/>
</dbReference>
<dbReference type="NCBIfam" id="TIGR00196">
    <property type="entry name" value="yjeF_cterm"/>
    <property type="match status" value="1"/>
</dbReference>
<dbReference type="GO" id="GO:0005524">
    <property type="term" value="F:ATP binding"/>
    <property type="evidence" value="ECO:0007669"/>
    <property type="project" value="UniProtKB-KW"/>
</dbReference>
<dbReference type="InterPro" id="IPR017953">
    <property type="entry name" value="Carbohydrate_kinase_pred_CS"/>
</dbReference>
<comment type="similarity">
    <text evidence="7">Belongs to the NnrD/CARKD family.</text>
</comment>
<dbReference type="Proteomes" id="UP000292447">
    <property type="component" value="Chromosome I"/>
</dbReference>
<comment type="catalytic activity">
    <reaction evidence="6 7">
        <text>(6S)-NADPHX + ATP = ADP + phosphate + NADPH + H(+)</text>
        <dbReference type="Rhea" id="RHEA:32231"/>
        <dbReference type="ChEBI" id="CHEBI:15378"/>
        <dbReference type="ChEBI" id="CHEBI:30616"/>
        <dbReference type="ChEBI" id="CHEBI:43474"/>
        <dbReference type="ChEBI" id="CHEBI:57783"/>
        <dbReference type="ChEBI" id="CHEBI:64076"/>
        <dbReference type="ChEBI" id="CHEBI:456216"/>
        <dbReference type="EC" id="4.2.1.93"/>
    </reaction>
</comment>
<feature type="binding site" evidence="7">
    <location>
        <begin position="237"/>
        <end position="241"/>
    </location>
    <ligand>
        <name>ATP</name>
        <dbReference type="ChEBI" id="CHEBI:30616"/>
    </ligand>
</feature>
<evidence type="ECO:0000259" key="8">
    <source>
        <dbReference type="PROSITE" id="PS51383"/>
    </source>
</evidence>
<feature type="binding site" evidence="7">
    <location>
        <position position="266"/>
    </location>
    <ligand>
        <name>(6S)-NADPHX</name>
        <dbReference type="ChEBI" id="CHEBI:64076"/>
    </ligand>
</feature>
<feature type="domain" description="YjeF C-terminal" evidence="8">
    <location>
        <begin position="10"/>
        <end position="343"/>
    </location>
</feature>
<dbReference type="HAMAP" id="MF_01965">
    <property type="entry name" value="NADHX_dehydratase"/>
    <property type="match status" value="1"/>
</dbReference>
<evidence type="ECO:0000256" key="2">
    <source>
        <dbReference type="ARBA" id="ARBA00022840"/>
    </source>
</evidence>
<keyword evidence="1 7" id="KW-0547">Nucleotide-binding</keyword>
<dbReference type="Pfam" id="PF01256">
    <property type="entry name" value="Carb_kinase"/>
    <property type="match status" value="1"/>
</dbReference>
<comment type="catalytic activity">
    <reaction evidence="7">
        <text>(6S)-NADHX + ATP = ADP + phosphate + NADH + H(+)</text>
        <dbReference type="Rhea" id="RHEA:19017"/>
        <dbReference type="ChEBI" id="CHEBI:15378"/>
        <dbReference type="ChEBI" id="CHEBI:30616"/>
        <dbReference type="ChEBI" id="CHEBI:43474"/>
        <dbReference type="ChEBI" id="CHEBI:57945"/>
        <dbReference type="ChEBI" id="CHEBI:64074"/>
        <dbReference type="ChEBI" id="CHEBI:456216"/>
        <dbReference type="EC" id="4.2.1.93"/>
    </reaction>
</comment>
<dbReference type="PROSITE" id="PS01050">
    <property type="entry name" value="YJEF_C_2"/>
    <property type="match status" value="1"/>
</dbReference>
<dbReference type="GO" id="GO:0005737">
    <property type="term" value="C:cytoplasm"/>
    <property type="evidence" value="ECO:0007669"/>
    <property type="project" value="UniProtKB-SubCell"/>
</dbReference>
<evidence type="ECO:0000256" key="7">
    <source>
        <dbReference type="HAMAP-Rule" id="MF_03157"/>
    </source>
</evidence>
<organism evidence="9 10">
    <name type="scientific">Metschnikowia aff. pulcherrima</name>
    <dbReference type="NCBI Taxonomy" id="2163413"/>
    <lineage>
        <taxon>Eukaryota</taxon>
        <taxon>Fungi</taxon>
        <taxon>Dikarya</taxon>
        <taxon>Ascomycota</taxon>
        <taxon>Saccharomycotina</taxon>
        <taxon>Pichiomycetes</taxon>
        <taxon>Metschnikowiaceae</taxon>
        <taxon>Metschnikowia</taxon>
    </lineage>
</organism>
<comment type="cofactor">
    <cofactor evidence="7">
        <name>Mg(2+)</name>
        <dbReference type="ChEBI" id="CHEBI:18420"/>
    </cofactor>
</comment>
<dbReference type="CDD" id="cd01171">
    <property type="entry name" value="YXKO-related"/>
    <property type="match status" value="1"/>
</dbReference>
<comment type="subcellular location">
    <subcellularLocation>
        <location evidence="7">Cytoplasm</location>
    </subcellularLocation>
</comment>
<evidence type="ECO:0000313" key="10">
    <source>
        <dbReference type="Proteomes" id="UP000292447"/>
    </source>
</evidence>
<dbReference type="GO" id="GO:0046496">
    <property type="term" value="P:nicotinamide nucleotide metabolic process"/>
    <property type="evidence" value="ECO:0007669"/>
    <property type="project" value="UniProtKB-UniRule"/>
</dbReference>
<evidence type="ECO:0000256" key="6">
    <source>
        <dbReference type="ARBA" id="ARBA00047472"/>
    </source>
</evidence>
<keyword evidence="5 7" id="KW-0456">Lyase</keyword>
<keyword evidence="4 7" id="KW-0520">NAD</keyword>
<proteinExistence type="inferred from homology"/>
<feature type="binding site" evidence="7">
    <location>
        <begin position="256"/>
        <end position="265"/>
    </location>
    <ligand>
        <name>ATP</name>
        <dbReference type="ChEBI" id="CHEBI:30616"/>
    </ligand>
</feature>
<dbReference type="GO" id="GO:0110051">
    <property type="term" value="P:metabolite repair"/>
    <property type="evidence" value="ECO:0007669"/>
    <property type="project" value="TreeGrafter"/>
</dbReference>
<dbReference type="InterPro" id="IPR029056">
    <property type="entry name" value="Ribokinase-like"/>
</dbReference>
<feature type="binding site" evidence="7">
    <location>
        <begin position="200"/>
        <end position="206"/>
    </location>
    <ligand>
        <name>(6S)-NADPHX</name>
        <dbReference type="ChEBI" id="CHEBI:64076"/>
    </ligand>
</feature>
<keyword evidence="7" id="KW-0597">Phosphoprotein</keyword>
<keyword evidence="3" id="KW-0521">NADP</keyword>